<dbReference type="Proteomes" id="UP001147782">
    <property type="component" value="Unassembled WGS sequence"/>
</dbReference>
<dbReference type="GeneID" id="81439405"/>
<comment type="caution">
    <text evidence="3">The sequence shown here is derived from an EMBL/GenBank/DDBJ whole genome shotgun (WGS) entry which is preliminary data.</text>
</comment>
<evidence type="ECO:0000313" key="4">
    <source>
        <dbReference type="Proteomes" id="UP001147782"/>
    </source>
</evidence>
<organism evidence="3 4">
    <name type="scientific">Penicillium cataractarum</name>
    <dbReference type="NCBI Taxonomy" id="2100454"/>
    <lineage>
        <taxon>Eukaryota</taxon>
        <taxon>Fungi</taxon>
        <taxon>Dikarya</taxon>
        <taxon>Ascomycota</taxon>
        <taxon>Pezizomycotina</taxon>
        <taxon>Eurotiomycetes</taxon>
        <taxon>Eurotiomycetidae</taxon>
        <taxon>Eurotiales</taxon>
        <taxon>Aspergillaceae</taxon>
        <taxon>Penicillium</taxon>
    </lineage>
</organism>
<dbReference type="AlphaFoldDB" id="A0A9W9S4I7"/>
<dbReference type="Gene3D" id="6.10.140.1230">
    <property type="match status" value="1"/>
</dbReference>
<proteinExistence type="predicted"/>
<protein>
    <submittedName>
        <fullName evidence="3">Uncharacterized protein</fullName>
    </submittedName>
</protein>
<dbReference type="GO" id="GO:0000815">
    <property type="term" value="C:ESCRT III complex"/>
    <property type="evidence" value="ECO:0007669"/>
    <property type="project" value="TreeGrafter"/>
</dbReference>
<feature type="region of interest" description="Disordered" evidence="2">
    <location>
        <begin position="448"/>
        <end position="484"/>
    </location>
</feature>
<dbReference type="PANTHER" id="PTHR22761:SF18">
    <property type="entry name" value="SORTING PROTEIN SNF7 FAMILY PROTEIN, PUTATIVE (AFU_ORTHOLOGUE AFUA_2G16692)-RELATED"/>
    <property type="match status" value="1"/>
</dbReference>
<feature type="compositionally biased region" description="Low complexity" evidence="2">
    <location>
        <begin position="63"/>
        <end position="73"/>
    </location>
</feature>
<dbReference type="EMBL" id="JAPZBS010000005">
    <property type="protein sequence ID" value="KAJ5371205.1"/>
    <property type="molecule type" value="Genomic_DNA"/>
</dbReference>
<keyword evidence="1" id="KW-0175">Coiled coil</keyword>
<dbReference type="GO" id="GO:0006900">
    <property type="term" value="P:vesicle budding from membrane"/>
    <property type="evidence" value="ECO:0007669"/>
    <property type="project" value="TreeGrafter"/>
</dbReference>
<dbReference type="GO" id="GO:0009898">
    <property type="term" value="C:cytoplasmic side of plasma membrane"/>
    <property type="evidence" value="ECO:0007669"/>
    <property type="project" value="TreeGrafter"/>
</dbReference>
<dbReference type="OrthoDB" id="10250120at2759"/>
<evidence type="ECO:0000256" key="1">
    <source>
        <dbReference type="SAM" id="Coils"/>
    </source>
</evidence>
<name>A0A9W9S4I7_9EURO</name>
<sequence>MSDLLNYILNNEDAFRRNRLPSLYSDFTLQKKTNPDGYAINIAAWEQALNRAAKRGYTSSRGVRVRSGSIGSSKNTTGNRKKTDHLILRTDESLLRDLELPEWGRPVALGAVFDEAMRKNTMVPLPVYKTSGASLQKAQWRLIDPGALSPWNVMSWGVRQLKGFVVGSDGESAPKLQVQELVLVENLQEAADLVVKKATGGNSSKLDLIYSKESFIEEFASILHDATELSDSDFDILLLYLSHDSGAIAYDGKTVKFKSKDEPAQITQQDTTIASIKTLLSTLSKQVKNLEDKVAELTASAKTALANKNRISALSAIKSKKMVEHNLQQRLNTLVQLEEVYAKIEQAAGQVEIVQVMEASTGVLRGLHAQIGGAERVEDVIEGLREEMSKVDEVGTIMNEAGPVFDEGEIDEELEALEKGDRETQEEKEAEATRKKLAELDSLKQVSDEAARQAEAEKNVDSQLAQSIERLSNMSVEDRPLPAN</sequence>
<dbReference type="InterPro" id="IPR005024">
    <property type="entry name" value="Snf7_fam"/>
</dbReference>
<feature type="region of interest" description="Disordered" evidence="2">
    <location>
        <begin position="63"/>
        <end position="83"/>
    </location>
</feature>
<gene>
    <name evidence="3" type="ORF">N7496_007297</name>
</gene>
<dbReference type="GO" id="GO:0005771">
    <property type="term" value="C:multivesicular body"/>
    <property type="evidence" value="ECO:0007669"/>
    <property type="project" value="TreeGrafter"/>
</dbReference>
<keyword evidence="4" id="KW-1185">Reference proteome</keyword>
<dbReference type="Pfam" id="PF03357">
    <property type="entry name" value="Snf7"/>
    <property type="match status" value="1"/>
</dbReference>
<evidence type="ECO:0000256" key="2">
    <source>
        <dbReference type="SAM" id="MobiDB-lite"/>
    </source>
</evidence>
<feature type="coiled-coil region" evidence="1">
    <location>
        <begin position="273"/>
        <end position="347"/>
    </location>
</feature>
<evidence type="ECO:0000313" key="3">
    <source>
        <dbReference type="EMBL" id="KAJ5371205.1"/>
    </source>
</evidence>
<dbReference type="RefSeq" id="XP_056555639.1">
    <property type="nucleotide sequence ID" value="XM_056700226.1"/>
</dbReference>
<dbReference type="PANTHER" id="PTHR22761">
    <property type="entry name" value="CHARGED MULTIVESICULAR BODY PROTEIN"/>
    <property type="match status" value="1"/>
</dbReference>
<dbReference type="GO" id="GO:0032511">
    <property type="term" value="P:late endosome to vacuole transport via multivesicular body sorting pathway"/>
    <property type="evidence" value="ECO:0007669"/>
    <property type="project" value="TreeGrafter"/>
</dbReference>
<reference evidence="3" key="1">
    <citation type="submission" date="2022-11" db="EMBL/GenBank/DDBJ databases">
        <authorList>
            <person name="Petersen C."/>
        </authorList>
    </citation>
    <scope>NUCLEOTIDE SEQUENCE</scope>
    <source>
        <strain evidence="3">IBT 29864</strain>
    </source>
</reference>
<reference evidence="3" key="2">
    <citation type="journal article" date="2023" name="IMA Fungus">
        <title>Comparative genomic study of the Penicillium genus elucidates a diverse pangenome and 15 lateral gene transfer events.</title>
        <authorList>
            <person name="Petersen C."/>
            <person name="Sorensen T."/>
            <person name="Nielsen M.R."/>
            <person name="Sondergaard T.E."/>
            <person name="Sorensen J.L."/>
            <person name="Fitzpatrick D.A."/>
            <person name="Frisvad J.C."/>
            <person name="Nielsen K.L."/>
        </authorList>
    </citation>
    <scope>NUCLEOTIDE SEQUENCE</scope>
    <source>
        <strain evidence="3">IBT 29864</strain>
    </source>
</reference>
<feature type="compositionally biased region" description="Polar residues" evidence="2">
    <location>
        <begin position="461"/>
        <end position="475"/>
    </location>
</feature>
<accession>A0A9W9S4I7</accession>
<feature type="compositionally biased region" description="Basic and acidic residues" evidence="2">
    <location>
        <begin position="448"/>
        <end position="460"/>
    </location>
</feature>